<dbReference type="KEGG" id="pxu:106113961"/>
<dbReference type="InterPro" id="IPR039930">
    <property type="entry name" value="RALGAPB"/>
</dbReference>
<name>A0AAJ7E4K4_PAPXU</name>
<dbReference type="RefSeq" id="XP_013162510.1">
    <property type="nucleotide sequence ID" value="XM_013307056.1"/>
</dbReference>
<dbReference type="GO" id="GO:0005096">
    <property type="term" value="F:GTPase activator activity"/>
    <property type="evidence" value="ECO:0007669"/>
    <property type="project" value="InterPro"/>
</dbReference>
<feature type="non-terminal residue" evidence="1">
    <location>
        <position position="1"/>
    </location>
</feature>
<organism evidence="1">
    <name type="scientific">Papilio xuthus</name>
    <name type="common">Asian swallowtail butterfly</name>
    <dbReference type="NCBI Taxonomy" id="66420"/>
    <lineage>
        <taxon>Eukaryota</taxon>
        <taxon>Metazoa</taxon>
        <taxon>Ecdysozoa</taxon>
        <taxon>Arthropoda</taxon>
        <taxon>Hexapoda</taxon>
        <taxon>Insecta</taxon>
        <taxon>Pterygota</taxon>
        <taxon>Neoptera</taxon>
        <taxon>Endopterygota</taxon>
        <taxon>Lepidoptera</taxon>
        <taxon>Glossata</taxon>
        <taxon>Ditrysia</taxon>
        <taxon>Papilionoidea</taxon>
        <taxon>Papilionidae</taxon>
        <taxon>Papilioninae</taxon>
        <taxon>Papilio</taxon>
    </lineage>
</organism>
<feature type="non-terminal residue" evidence="1">
    <location>
        <position position="166"/>
    </location>
</feature>
<protein>
    <submittedName>
        <fullName evidence="1">Ral GTPase-activating protein subunit beta-like</fullName>
    </submittedName>
</protein>
<proteinExistence type="predicted"/>
<dbReference type="Proteomes" id="UP000694872">
    <property type="component" value="Unplaced"/>
</dbReference>
<sequence>SKDSEGMYSEWSSLPLEGGGQGVLGAVGGRDVVLAVVKQLASHQPSPLTTDTEVEWVLEVLRYGLSLPLTEHEALRACVYVCHAWLGALLPPAPASQPPQPAIPPPLAADPKRYAAKILSHLHNLFVPRADDSADLISKQAVLCHRVLRLARSLADSGALGPREWR</sequence>
<reference evidence="1" key="1">
    <citation type="submission" date="2025-08" db="UniProtKB">
        <authorList>
            <consortium name="RefSeq"/>
        </authorList>
    </citation>
    <scope>IDENTIFICATION</scope>
</reference>
<gene>
    <name evidence="1" type="primary">LOC106113961</name>
</gene>
<accession>A0AAJ7E4K4</accession>
<evidence type="ECO:0000313" key="1">
    <source>
        <dbReference type="RefSeq" id="XP_013162510.1"/>
    </source>
</evidence>
<dbReference type="AlphaFoldDB" id="A0AAJ7E4K4"/>
<dbReference type="GeneID" id="106113961"/>
<dbReference type="PANTHER" id="PTHR21344">
    <property type="entry name" value="RAL GTPASE-ACTIVATING PROTEIN SUBUNIT BETA"/>
    <property type="match status" value="1"/>
</dbReference>
<dbReference type="PANTHER" id="PTHR21344:SF1">
    <property type="entry name" value="RAL GTPASE-ACTIVATING PROTEIN SUBUNIT BETA"/>
    <property type="match status" value="1"/>
</dbReference>